<reference evidence="2" key="1">
    <citation type="submission" date="2021-12" db="EMBL/GenBank/DDBJ databases">
        <title>Alicyclobacillaceae gen. nov., sp. nov., isolated from chalcocite enrichment system.</title>
        <authorList>
            <person name="Jiang Z."/>
        </authorList>
    </citation>
    <scope>NUCLEOTIDE SEQUENCE</scope>
    <source>
        <strain evidence="2">MYW30-H2</strain>
    </source>
</reference>
<name>A0ABY4CHM0_9BACL</name>
<keyword evidence="1" id="KW-0812">Transmembrane</keyword>
<accession>A0ABY4CHM0</accession>
<proteinExistence type="predicted"/>
<sequence>MYIHGSAELFSVFFFSRSSLLTLHGYYINIGDFLILGAALCRAIQMSVAKKLTDGKTMNSGALTTIQLAVVAIGSGILTGFHHSPFTGPWKKGFSVVDGGQNQP</sequence>
<evidence type="ECO:0000313" key="3">
    <source>
        <dbReference type="Proteomes" id="UP000830167"/>
    </source>
</evidence>
<organism evidence="2 3">
    <name type="scientific">Fodinisporobacter ferrooxydans</name>
    <dbReference type="NCBI Taxonomy" id="2901836"/>
    <lineage>
        <taxon>Bacteria</taxon>
        <taxon>Bacillati</taxon>
        <taxon>Bacillota</taxon>
        <taxon>Bacilli</taxon>
        <taxon>Bacillales</taxon>
        <taxon>Alicyclobacillaceae</taxon>
        <taxon>Fodinisporobacter</taxon>
    </lineage>
</organism>
<dbReference type="EMBL" id="CP089291">
    <property type="protein sequence ID" value="UOF90013.1"/>
    <property type="molecule type" value="Genomic_DNA"/>
</dbReference>
<evidence type="ECO:0000256" key="1">
    <source>
        <dbReference type="SAM" id="Phobius"/>
    </source>
</evidence>
<feature type="transmembrane region" description="Helical" evidence="1">
    <location>
        <begin position="20"/>
        <end position="41"/>
    </location>
</feature>
<keyword evidence="1" id="KW-0472">Membrane</keyword>
<evidence type="ECO:0000313" key="2">
    <source>
        <dbReference type="EMBL" id="UOF90013.1"/>
    </source>
</evidence>
<keyword evidence="3" id="KW-1185">Reference proteome</keyword>
<keyword evidence="1" id="KW-1133">Transmembrane helix</keyword>
<protein>
    <submittedName>
        <fullName evidence="2">Uncharacterized protein</fullName>
    </submittedName>
</protein>
<dbReference type="RefSeq" id="WP_347436706.1">
    <property type="nucleotide sequence ID" value="NZ_CP089291.1"/>
</dbReference>
<dbReference type="Proteomes" id="UP000830167">
    <property type="component" value="Chromosome"/>
</dbReference>
<gene>
    <name evidence="2" type="ORF">LSG31_19430</name>
</gene>
<feature type="transmembrane region" description="Helical" evidence="1">
    <location>
        <begin position="62"/>
        <end position="81"/>
    </location>
</feature>